<evidence type="ECO:0000256" key="4">
    <source>
        <dbReference type="ARBA" id="ARBA00022563"/>
    </source>
</evidence>
<evidence type="ECO:0000256" key="6">
    <source>
        <dbReference type="ARBA" id="ARBA00022723"/>
    </source>
</evidence>
<comment type="pathway">
    <text evidence="1">Cofactor biosynthesis; tetrahydrofolylpolyglutamate biosynthesis.</text>
</comment>
<keyword evidence="14" id="KW-1185">Reference proteome</keyword>
<dbReference type="InterPro" id="IPR036565">
    <property type="entry name" value="Mur-like_cat_sf"/>
</dbReference>
<dbReference type="AlphaFoldDB" id="A0A084QJV2"/>
<gene>
    <name evidence="13" type="ORF">S40285_06768</name>
</gene>
<protein>
    <recommendedName>
        <fullName evidence="3">tetrahydrofolate synthase</fullName>
        <ecNumber evidence="3">6.3.2.17</ecNumber>
    </recommendedName>
    <alternativeName>
        <fullName evidence="11">Folylpoly-gamma-glutamate synthetase</fullName>
    </alternativeName>
    <alternativeName>
        <fullName evidence="10">Tetrahydrofolylpolyglutamate synthase</fullName>
    </alternativeName>
</protein>
<evidence type="ECO:0000313" key="13">
    <source>
        <dbReference type="EMBL" id="KFA64237.1"/>
    </source>
</evidence>
<keyword evidence="6" id="KW-0479">Metal-binding</keyword>
<accession>A0A084QJV2</accession>
<dbReference type="PANTHER" id="PTHR11136:SF5">
    <property type="entry name" value="FOLYLPOLYGLUTAMATE SYNTHASE, MITOCHONDRIAL"/>
    <property type="match status" value="1"/>
</dbReference>
<evidence type="ECO:0000256" key="7">
    <source>
        <dbReference type="ARBA" id="ARBA00022741"/>
    </source>
</evidence>
<dbReference type="InterPro" id="IPR036615">
    <property type="entry name" value="Mur_ligase_C_dom_sf"/>
</dbReference>
<keyword evidence="8" id="KW-0067">ATP-binding</keyword>
<evidence type="ECO:0000256" key="10">
    <source>
        <dbReference type="ARBA" id="ARBA00030592"/>
    </source>
</evidence>
<sequence>MSSTVEHSNDMPPTRDFKAAIDILRSRARLRRPTQLGTSTLPSAAFPNGEPQFTGKPPIQGMEGWLQLLGRPHEKLSVVHIAGTKGKGSTAAMVESFLRSKGLRTGLYTSPHLVTQTERFRINFKPLAEEAFAKYFFEVYDSLGLSDEVISPRYLQLQALIAFYVFAHENVDIAICETHHGGEFDATNIIRNTIAAGITPIGMDHVFQLGPSIENIAWHKAGIIKPGASAFSAVQSPEVARVLTERGAEKGVTVNFVPRRQDLDETGLPDLQQQNCSLAIAISDSVLEKRSMEPLSQGQIVDAMRQFRWPGRFQTVRGADGTWFLDGAHNELSIERSAEWFSKASAAESGDEPPRILIYSHLSDSRDGEGMLRSLIGALRVPLQHVVLTTYDLRGLEAERAEDMLRRYDKVCRNHLPDATVWIKPDIEDALQCARSACKDTTAEKAPPHIFITGSLYLVGRVLKVLDVKI</sequence>
<keyword evidence="7" id="KW-0547">Nucleotide-binding</keyword>
<dbReference type="HOGENOM" id="CLU_015869_0_1_1"/>
<comment type="similarity">
    <text evidence="2">Belongs to the folylpolyglutamate synthase family.</text>
</comment>
<dbReference type="SUPFAM" id="SSF53623">
    <property type="entry name" value="MurD-like peptide ligases, catalytic domain"/>
    <property type="match status" value="1"/>
</dbReference>
<evidence type="ECO:0000256" key="9">
    <source>
        <dbReference type="ARBA" id="ARBA00022842"/>
    </source>
</evidence>
<name>A0A084QJV2_STAC4</name>
<dbReference type="EC" id="6.3.2.17" evidence="3"/>
<dbReference type="GO" id="GO:0006730">
    <property type="term" value="P:one-carbon metabolic process"/>
    <property type="evidence" value="ECO:0007669"/>
    <property type="project" value="UniProtKB-KW"/>
</dbReference>
<dbReference type="Proteomes" id="UP000028524">
    <property type="component" value="Unassembled WGS sequence"/>
</dbReference>
<dbReference type="SUPFAM" id="SSF53244">
    <property type="entry name" value="MurD-like peptide ligases, peptide-binding domain"/>
    <property type="match status" value="1"/>
</dbReference>
<dbReference type="Gene3D" id="3.90.190.20">
    <property type="entry name" value="Mur ligase, C-terminal domain"/>
    <property type="match status" value="1"/>
</dbReference>
<keyword evidence="5" id="KW-0436">Ligase</keyword>
<proteinExistence type="inferred from homology"/>
<keyword evidence="4" id="KW-0554">One-carbon metabolism</keyword>
<dbReference type="InParanoid" id="A0A084QJV2"/>
<evidence type="ECO:0000256" key="8">
    <source>
        <dbReference type="ARBA" id="ARBA00022840"/>
    </source>
</evidence>
<dbReference type="GO" id="GO:0046872">
    <property type="term" value="F:metal ion binding"/>
    <property type="evidence" value="ECO:0007669"/>
    <property type="project" value="UniProtKB-KW"/>
</dbReference>
<organism evidence="13 14">
    <name type="scientific">Stachybotrys chlorohalonatus (strain IBT 40285)</name>
    <dbReference type="NCBI Taxonomy" id="1283841"/>
    <lineage>
        <taxon>Eukaryota</taxon>
        <taxon>Fungi</taxon>
        <taxon>Dikarya</taxon>
        <taxon>Ascomycota</taxon>
        <taxon>Pezizomycotina</taxon>
        <taxon>Sordariomycetes</taxon>
        <taxon>Hypocreomycetidae</taxon>
        <taxon>Hypocreales</taxon>
        <taxon>Stachybotryaceae</taxon>
        <taxon>Stachybotrys</taxon>
    </lineage>
</organism>
<evidence type="ECO:0000256" key="2">
    <source>
        <dbReference type="ARBA" id="ARBA00008276"/>
    </source>
</evidence>
<evidence type="ECO:0000256" key="11">
    <source>
        <dbReference type="ARBA" id="ARBA00030876"/>
    </source>
</evidence>
<evidence type="ECO:0000256" key="3">
    <source>
        <dbReference type="ARBA" id="ARBA00013025"/>
    </source>
</evidence>
<dbReference type="Gene3D" id="3.40.1190.10">
    <property type="entry name" value="Mur-like, catalytic domain"/>
    <property type="match status" value="1"/>
</dbReference>
<comment type="catalytic activity">
    <reaction evidence="12">
        <text>(6S)-5,6,7,8-tetrahydrofolyl-(gamma-L-Glu)(n) + L-glutamate + ATP = (6S)-5,6,7,8-tetrahydrofolyl-(gamma-L-Glu)(n+1) + ADP + phosphate + H(+)</text>
        <dbReference type="Rhea" id="RHEA:10580"/>
        <dbReference type="Rhea" id="RHEA-COMP:14738"/>
        <dbReference type="Rhea" id="RHEA-COMP:14740"/>
        <dbReference type="ChEBI" id="CHEBI:15378"/>
        <dbReference type="ChEBI" id="CHEBI:29985"/>
        <dbReference type="ChEBI" id="CHEBI:30616"/>
        <dbReference type="ChEBI" id="CHEBI:43474"/>
        <dbReference type="ChEBI" id="CHEBI:141005"/>
        <dbReference type="ChEBI" id="CHEBI:456216"/>
        <dbReference type="EC" id="6.3.2.17"/>
    </reaction>
</comment>
<reference evidence="13 14" key="1">
    <citation type="journal article" date="2014" name="BMC Genomics">
        <title>Comparative genome sequencing reveals chemotype-specific gene clusters in the toxigenic black mold Stachybotrys.</title>
        <authorList>
            <person name="Semeiks J."/>
            <person name="Borek D."/>
            <person name="Otwinowski Z."/>
            <person name="Grishin N.V."/>
        </authorList>
    </citation>
    <scope>NUCLEOTIDE SEQUENCE [LARGE SCALE GENOMIC DNA]</scope>
    <source>
        <strain evidence="13 14">IBT 40285</strain>
    </source>
</reference>
<dbReference type="EMBL" id="KL660693">
    <property type="protein sequence ID" value="KFA64237.1"/>
    <property type="molecule type" value="Genomic_DNA"/>
</dbReference>
<keyword evidence="9" id="KW-0460">Magnesium</keyword>
<dbReference type="PANTHER" id="PTHR11136">
    <property type="entry name" value="FOLYLPOLYGLUTAMATE SYNTHASE-RELATED"/>
    <property type="match status" value="1"/>
</dbReference>
<dbReference type="GO" id="GO:0005739">
    <property type="term" value="C:mitochondrion"/>
    <property type="evidence" value="ECO:0007669"/>
    <property type="project" value="TreeGrafter"/>
</dbReference>
<dbReference type="OMA" id="ATQWFLD"/>
<evidence type="ECO:0000256" key="12">
    <source>
        <dbReference type="ARBA" id="ARBA00047493"/>
    </source>
</evidence>
<evidence type="ECO:0000256" key="1">
    <source>
        <dbReference type="ARBA" id="ARBA00005150"/>
    </source>
</evidence>
<evidence type="ECO:0000256" key="5">
    <source>
        <dbReference type="ARBA" id="ARBA00022598"/>
    </source>
</evidence>
<evidence type="ECO:0000313" key="14">
    <source>
        <dbReference type="Proteomes" id="UP000028524"/>
    </source>
</evidence>
<dbReference type="InterPro" id="IPR001645">
    <property type="entry name" value="Folylpolyglutamate_synth"/>
</dbReference>
<dbReference type="NCBIfam" id="TIGR01499">
    <property type="entry name" value="folC"/>
    <property type="match status" value="1"/>
</dbReference>
<dbReference type="OrthoDB" id="5212574at2759"/>
<dbReference type="STRING" id="1283841.A0A084QJV2"/>
<dbReference type="GO" id="GO:0004326">
    <property type="term" value="F:tetrahydrofolylpolyglutamate synthase activity"/>
    <property type="evidence" value="ECO:0007669"/>
    <property type="project" value="UniProtKB-EC"/>
</dbReference>
<dbReference type="GO" id="GO:0005524">
    <property type="term" value="F:ATP binding"/>
    <property type="evidence" value="ECO:0007669"/>
    <property type="project" value="UniProtKB-KW"/>
</dbReference>
<dbReference type="GO" id="GO:0005829">
    <property type="term" value="C:cytosol"/>
    <property type="evidence" value="ECO:0007669"/>
    <property type="project" value="TreeGrafter"/>
</dbReference>
<dbReference type="UniPathway" id="UPA00850"/>